<dbReference type="STRING" id="1927124.BST13_02780"/>
<name>A0A1X0BA53_9MYCO</name>
<keyword evidence="2" id="KW-0812">Transmembrane</keyword>
<dbReference type="OrthoDB" id="190275at2"/>
<accession>A0A1X0BA53</accession>
<feature type="transmembrane region" description="Helical" evidence="2">
    <location>
        <begin position="44"/>
        <end position="63"/>
    </location>
</feature>
<keyword evidence="2" id="KW-1133">Transmembrane helix</keyword>
<reference evidence="3 4" key="1">
    <citation type="submission" date="2017-02" db="EMBL/GenBank/DDBJ databases">
        <title>The new phylogeny of genus Mycobacterium.</title>
        <authorList>
            <person name="Tortoli E."/>
            <person name="Trovato A."/>
            <person name="Cirillo D.M."/>
        </authorList>
    </citation>
    <scope>NUCLEOTIDE SEQUENCE [LARGE SCALE GENOMIC DNA]</scope>
    <source>
        <strain evidence="3 4">RW6</strain>
    </source>
</reference>
<evidence type="ECO:0000256" key="1">
    <source>
        <dbReference type="SAM" id="MobiDB-lite"/>
    </source>
</evidence>
<feature type="transmembrane region" description="Helical" evidence="2">
    <location>
        <begin position="83"/>
        <end position="101"/>
    </location>
</feature>
<keyword evidence="2" id="KW-0472">Membrane</keyword>
<dbReference type="EMBL" id="MVHF01000002">
    <property type="protein sequence ID" value="ORA39207.1"/>
    <property type="molecule type" value="Genomic_DNA"/>
</dbReference>
<gene>
    <name evidence="3" type="ORF">BST13_02780</name>
</gene>
<protein>
    <submittedName>
        <fullName evidence="3">Uncharacterized protein</fullName>
    </submittedName>
</protein>
<comment type="caution">
    <text evidence="3">The sequence shown here is derived from an EMBL/GenBank/DDBJ whole genome shotgun (WGS) entry which is preliminary data.</text>
</comment>
<organism evidence="3 4">
    <name type="scientific">Mycobacterium aquaticum</name>
    <dbReference type="NCBI Taxonomy" id="1927124"/>
    <lineage>
        <taxon>Bacteria</taxon>
        <taxon>Bacillati</taxon>
        <taxon>Actinomycetota</taxon>
        <taxon>Actinomycetes</taxon>
        <taxon>Mycobacteriales</taxon>
        <taxon>Mycobacteriaceae</taxon>
        <taxon>Mycobacterium</taxon>
    </lineage>
</organism>
<dbReference type="Proteomes" id="UP000192448">
    <property type="component" value="Unassembled WGS sequence"/>
</dbReference>
<dbReference type="RefSeq" id="WP_142282709.1">
    <property type="nucleotide sequence ID" value="NZ_MVHF01000002.1"/>
</dbReference>
<proteinExistence type="predicted"/>
<evidence type="ECO:0000256" key="2">
    <source>
        <dbReference type="SAM" id="Phobius"/>
    </source>
</evidence>
<feature type="region of interest" description="Disordered" evidence="1">
    <location>
        <begin position="156"/>
        <end position="190"/>
    </location>
</feature>
<evidence type="ECO:0000313" key="4">
    <source>
        <dbReference type="Proteomes" id="UP000192448"/>
    </source>
</evidence>
<keyword evidence="4" id="KW-1185">Reference proteome</keyword>
<dbReference type="AlphaFoldDB" id="A0A1X0BA53"/>
<sequence>MRLGIGGGAFGVRGGISTRGVGVGVGPFSAGTSWRGGGGGGGGYVAWVILAGVFLLIVAWPYLLGTYIAVQCGAWNPSTGRFVVGWIFEVVYIAALVGWFLTARAKNARRAAQDANRLASLQASGAVYETKSGNSVVYRHGTCTTNHRSADAAARCTKSDHEKSLVPVHTSSDTENPGEQGPRAHRAAIT</sequence>
<evidence type="ECO:0000313" key="3">
    <source>
        <dbReference type="EMBL" id="ORA39207.1"/>
    </source>
</evidence>